<comment type="similarity">
    <text evidence="3 11">Belongs to the glycosyl hydrolase 22 family.</text>
</comment>
<comment type="catalytic activity">
    <reaction evidence="1">
        <text>Hydrolysis of (1-&gt;4)-beta-linkages between N-acetylmuramic acid and N-acetyl-D-glucosamine residues in a peptidoglycan and between N-acetyl-D-glucosamine residues in chitodextrins.</text>
        <dbReference type="EC" id="3.2.1.17"/>
    </reaction>
</comment>
<evidence type="ECO:0000313" key="12">
    <source>
        <dbReference type="EMBL" id="NWU63276.1"/>
    </source>
</evidence>
<dbReference type="InterPro" id="IPR000974">
    <property type="entry name" value="Glyco_hydro_22_lys"/>
</dbReference>
<reference evidence="12 13" key="1">
    <citation type="submission" date="2019-09" db="EMBL/GenBank/DDBJ databases">
        <title>Bird 10,000 Genomes (B10K) Project - Family phase.</title>
        <authorList>
            <person name="Zhang G."/>
        </authorList>
    </citation>
    <scope>NUCLEOTIDE SEQUENCE [LARGE SCALE GENOMIC DNA]</scope>
    <source>
        <strain evidence="12">B10K-DU-027-49</strain>
        <tissue evidence="12">Muscle</tissue>
    </source>
</reference>
<gene>
    <name evidence="12" type="primary">Lyz</name>
    <name evidence="12" type="ORF">PTEBUR_R14565</name>
</gene>
<dbReference type="PANTHER" id="PTHR11407:SF63">
    <property type="entry name" value="LYSOZYME C"/>
    <property type="match status" value="1"/>
</dbReference>
<dbReference type="PROSITE" id="PS51348">
    <property type="entry name" value="GLYCOSYL_HYDROL_F22_2"/>
    <property type="match status" value="1"/>
</dbReference>
<keyword evidence="10" id="KW-0326">Glycosidase</keyword>
<evidence type="ECO:0000256" key="6">
    <source>
        <dbReference type="ARBA" id="ARBA00022529"/>
    </source>
</evidence>
<keyword evidence="6" id="KW-0929">Antimicrobial</keyword>
<dbReference type="InterPro" id="IPR001916">
    <property type="entry name" value="Glyco_hydro_22"/>
</dbReference>
<comment type="caution">
    <text evidence="12">The sequence shown here is derived from an EMBL/GenBank/DDBJ whole genome shotgun (WGS) entry which is preliminary data.</text>
</comment>
<dbReference type="Proteomes" id="UP000522270">
    <property type="component" value="Unassembled WGS sequence"/>
</dbReference>
<dbReference type="Pfam" id="PF00062">
    <property type="entry name" value="Lys"/>
    <property type="match status" value="1"/>
</dbReference>
<keyword evidence="5" id="KW-0964">Secreted</keyword>
<comment type="subcellular location">
    <subcellularLocation>
        <location evidence="2">Secreted</location>
    </subcellularLocation>
</comment>
<sequence length="122" mass="13333">LLLLALLAPVTKGKVFSQCELARVLQEEGLDGYRGYSIANWLCMAFCESTFNTAAQSVKADGSTNYGIFQINSQLWCPTTTAPRITSARAMLLSADLLSSNISDDTICAKRIVRHPQGMDAW</sequence>
<accession>A0A7K5YEA7</accession>
<protein>
    <recommendedName>
        <fullName evidence="4">lysozyme</fullName>
        <ecNumber evidence="4">3.2.1.17</ecNumber>
    </recommendedName>
</protein>
<evidence type="ECO:0000256" key="4">
    <source>
        <dbReference type="ARBA" id="ARBA00012732"/>
    </source>
</evidence>
<dbReference type="GO" id="GO:0005576">
    <property type="term" value="C:extracellular region"/>
    <property type="evidence" value="ECO:0007669"/>
    <property type="project" value="UniProtKB-SubCell"/>
</dbReference>
<dbReference type="GO" id="GO:0042742">
    <property type="term" value="P:defense response to bacterium"/>
    <property type="evidence" value="ECO:0007669"/>
    <property type="project" value="UniProtKB-KW"/>
</dbReference>
<dbReference type="GO" id="GO:0031640">
    <property type="term" value="P:killing of cells of another organism"/>
    <property type="evidence" value="ECO:0007669"/>
    <property type="project" value="UniProtKB-KW"/>
</dbReference>
<evidence type="ECO:0000256" key="3">
    <source>
        <dbReference type="ARBA" id="ARBA00010859"/>
    </source>
</evidence>
<name>A0A7K5YEA7_9AVES</name>
<keyword evidence="13" id="KW-1185">Reference proteome</keyword>
<dbReference type="GO" id="GO:0016998">
    <property type="term" value="P:cell wall macromolecule catabolic process"/>
    <property type="evidence" value="ECO:0007669"/>
    <property type="project" value="UniProtKB-ARBA"/>
</dbReference>
<evidence type="ECO:0000256" key="5">
    <source>
        <dbReference type="ARBA" id="ARBA00022525"/>
    </source>
</evidence>
<evidence type="ECO:0000256" key="10">
    <source>
        <dbReference type="ARBA" id="ARBA00023295"/>
    </source>
</evidence>
<dbReference type="EMBL" id="VYZE01000097">
    <property type="protein sequence ID" value="NWU63276.1"/>
    <property type="molecule type" value="Genomic_DNA"/>
</dbReference>
<proteinExistence type="inferred from homology"/>
<evidence type="ECO:0000256" key="9">
    <source>
        <dbReference type="ARBA" id="ARBA00023157"/>
    </source>
</evidence>
<dbReference type="Gene3D" id="1.10.530.10">
    <property type="match status" value="1"/>
</dbReference>
<keyword evidence="7" id="KW-0081">Bacteriolytic enzyme</keyword>
<evidence type="ECO:0000256" key="8">
    <source>
        <dbReference type="ARBA" id="ARBA00022801"/>
    </source>
</evidence>
<dbReference type="GO" id="GO:0003796">
    <property type="term" value="F:lysozyme activity"/>
    <property type="evidence" value="ECO:0007669"/>
    <property type="project" value="UniProtKB-EC"/>
</dbReference>
<dbReference type="FunFam" id="1.10.530.10:FF:000001">
    <property type="entry name" value="Lysozyme C"/>
    <property type="match status" value="1"/>
</dbReference>
<evidence type="ECO:0000256" key="2">
    <source>
        <dbReference type="ARBA" id="ARBA00004613"/>
    </source>
</evidence>
<evidence type="ECO:0000256" key="7">
    <source>
        <dbReference type="ARBA" id="ARBA00022638"/>
    </source>
</evidence>
<dbReference type="SUPFAM" id="SSF53955">
    <property type="entry name" value="Lysozyme-like"/>
    <property type="match status" value="1"/>
</dbReference>
<organism evidence="12 13">
    <name type="scientific">Pterocles burchelli</name>
    <dbReference type="NCBI Taxonomy" id="2585816"/>
    <lineage>
        <taxon>Eukaryota</taxon>
        <taxon>Metazoa</taxon>
        <taxon>Chordata</taxon>
        <taxon>Craniata</taxon>
        <taxon>Vertebrata</taxon>
        <taxon>Euteleostomi</taxon>
        <taxon>Archelosauria</taxon>
        <taxon>Archosauria</taxon>
        <taxon>Dinosauria</taxon>
        <taxon>Saurischia</taxon>
        <taxon>Theropoda</taxon>
        <taxon>Coelurosauria</taxon>
        <taxon>Aves</taxon>
        <taxon>Neognathae</taxon>
        <taxon>Neoaves</taxon>
        <taxon>Columbimorphae</taxon>
        <taxon>Pterocliformes</taxon>
        <taxon>Pteroclidae</taxon>
        <taxon>Pterocles</taxon>
    </lineage>
</organism>
<evidence type="ECO:0000256" key="1">
    <source>
        <dbReference type="ARBA" id="ARBA00000632"/>
    </source>
</evidence>
<dbReference type="PANTHER" id="PTHR11407">
    <property type="entry name" value="LYSOZYME C"/>
    <property type="match status" value="1"/>
</dbReference>
<dbReference type="PRINTS" id="PR00137">
    <property type="entry name" value="LYSOZYME"/>
</dbReference>
<feature type="non-terminal residue" evidence="12">
    <location>
        <position position="122"/>
    </location>
</feature>
<keyword evidence="8" id="KW-0378">Hydrolase</keyword>
<dbReference type="OrthoDB" id="17373at2759"/>
<dbReference type="SMART" id="SM00263">
    <property type="entry name" value="LYZ1"/>
    <property type="match status" value="1"/>
</dbReference>
<dbReference type="EC" id="3.2.1.17" evidence="4"/>
<dbReference type="InterPro" id="IPR023346">
    <property type="entry name" value="Lysozyme-like_dom_sf"/>
</dbReference>
<feature type="non-terminal residue" evidence="12">
    <location>
        <position position="1"/>
    </location>
</feature>
<dbReference type="AlphaFoldDB" id="A0A7K5YEA7"/>
<dbReference type="PRINTS" id="PR00135">
    <property type="entry name" value="LYZLACT"/>
</dbReference>
<keyword evidence="9" id="KW-1015">Disulfide bond</keyword>
<evidence type="ECO:0000313" key="13">
    <source>
        <dbReference type="Proteomes" id="UP000522270"/>
    </source>
</evidence>
<dbReference type="CDD" id="cd16897">
    <property type="entry name" value="LYZ_C"/>
    <property type="match status" value="1"/>
</dbReference>
<evidence type="ECO:0000256" key="11">
    <source>
        <dbReference type="RuleBase" id="RU004440"/>
    </source>
</evidence>